<gene>
    <name evidence="1" type="ORF">ROG8370_03639</name>
</gene>
<accession>A0A1X7A9Z5</accession>
<keyword evidence="2" id="KW-1185">Reference proteome</keyword>
<dbReference type="EMBL" id="FWFJ01000058">
    <property type="protein sequence ID" value="SLN73907.1"/>
    <property type="molecule type" value="Genomic_DNA"/>
</dbReference>
<dbReference type="OrthoDB" id="8014659at2"/>
<evidence type="ECO:0000313" key="2">
    <source>
        <dbReference type="Proteomes" id="UP000194012"/>
    </source>
</evidence>
<sequence>MITDTQTFGTGDNILSGNSDFSIAFCGENSSGTGGVSETNDGREARFVRVVSDGQTIELGFAAAFDTLTGSSNLRNDVDAEAVAGFSQSACDITPLMFCTPNSTRKADDHIGESVLLRTGGNGAGWGPGSFGFIDPSSGLIDDTGPCSTLNGSMQDSCLIAATQERTACFETRGVNVRNGQSVGVFESTLNIRFGIFLASVQSLKNNPAYAPAPNVISGYAASNPSGNGNGGNQCVSTEGSVSPDTVGLPPGDCHASGLCDRYGDADWSTGRAAYVAMNYDGTDPHPGATTRYDYYLAEIAAAGGGASTADIFDKKAETGRPQCSAYQSSDPSRRVLVAAAIWAQISPLMPVNATEDNVILSGELTPDLGFLGGPYTPVVTARIEALDFQFITPLGALSGACRCDQCRDPGQRLRVSKHEHLLARRSPV</sequence>
<name>A0A1X7A9Z5_9RHOB</name>
<evidence type="ECO:0000313" key="1">
    <source>
        <dbReference type="EMBL" id="SLN73907.1"/>
    </source>
</evidence>
<proteinExistence type="predicted"/>
<reference evidence="2" key="1">
    <citation type="submission" date="2017-03" db="EMBL/GenBank/DDBJ databases">
        <authorList>
            <person name="Rodrigo-Torres L."/>
            <person name="Arahal R.D."/>
            <person name="Lucena T."/>
        </authorList>
    </citation>
    <scope>NUCLEOTIDE SEQUENCE [LARGE SCALE GENOMIC DNA]</scope>
    <source>
        <strain evidence="2">CECT 8370</strain>
    </source>
</reference>
<dbReference type="RefSeq" id="WP_085828548.1">
    <property type="nucleotide sequence ID" value="NZ_FWFJ01000058.1"/>
</dbReference>
<organism evidence="1 2">
    <name type="scientific">Roseovarius gaetbuli</name>
    <dbReference type="NCBI Taxonomy" id="1356575"/>
    <lineage>
        <taxon>Bacteria</taxon>
        <taxon>Pseudomonadati</taxon>
        <taxon>Pseudomonadota</taxon>
        <taxon>Alphaproteobacteria</taxon>
        <taxon>Rhodobacterales</taxon>
        <taxon>Roseobacteraceae</taxon>
        <taxon>Roseovarius</taxon>
    </lineage>
</organism>
<dbReference type="AlphaFoldDB" id="A0A1X7A9Z5"/>
<dbReference type="Proteomes" id="UP000194012">
    <property type="component" value="Unassembled WGS sequence"/>
</dbReference>
<protein>
    <submittedName>
        <fullName evidence="1">Uncharacterized protein</fullName>
    </submittedName>
</protein>